<reference evidence="2 3" key="1">
    <citation type="submission" date="2016-05" db="EMBL/GenBank/DDBJ databases">
        <title>Comparative analysis of secretome profiles of manganese(II)-oxidizing ascomycete fungi.</title>
        <authorList>
            <consortium name="DOE Joint Genome Institute"/>
            <person name="Zeiner C.A."/>
            <person name="Purvine S.O."/>
            <person name="Zink E.M."/>
            <person name="Wu S."/>
            <person name="Pasa-Tolic L."/>
            <person name="Chaput D.L."/>
            <person name="Haridas S."/>
            <person name="Grigoriev I.V."/>
            <person name="Santelli C.M."/>
            <person name="Hansel C.M."/>
        </authorList>
    </citation>
    <scope>NUCLEOTIDE SEQUENCE [LARGE SCALE GENOMIC DNA]</scope>
    <source>
        <strain evidence="2 3">SRC1lrK2f</strain>
    </source>
</reference>
<evidence type="ECO:0000313" key="2">
    <source>
        <dbReference type="EMBL" id="OAG17755.1"/>
    </source>
</evidence>
<dbReference type="KEGG" id="aalt:CC77DRAFT_234225"/>
<evidence type="ECO:0000256" key="1">
    <source>
        <dbReference type="SAM" id="SignalP"/>
    </source>
</evidence>
<accession>A0A177DDG6</accession>
<feature type="chain" id="PRO_5008059290" evidence="1">
    <location>
        <begin position="20"/>
        <end position="155"/>
    </location>
</feature>
<evidence type="ECO:0000313" key="3">
    <source>
        <dbReference type="Proteomes" id="UP000077248"/>
    </source>
</evidence>
<dbReference type="AlphaFoldDB" id="A0A177DDG6"/>
<protein>
    <submittedName>
        <fullName evidence="2">Uncharacterized protein</fullName>
    </submittedName>
</protein>
<sequence>MLLLHGRWLSMLFSKSFLAQSWNTLMVLNEEYSPSFPQTEDQLFAAIAVPRYIDEIYIAESIRSQPPSSPTPSFCTKRTSAYLLRYKSATEQTFMDEESRMRQSSSGFLYLLPSWFAQHSTVIVNTMKTTVAFSVAGSAVTVAASASRHFSWLWR</sequence>
<keyword evidence="3" id="KW-1185">Reference proteome</keyword>
<name>A0A177DDG6_ALTAL</name>
<proteinExistence type="predicted"/>
<feature type="signal peptide" evidence="1">
    <location>
        <begin position="1"/>
        <end position="19"/>
    </location>
</feature>
<keyword evidence="1" id="KW-0732">Signal</keyword>
<dbReference type="Proteomes" id="UP000077248">
    <property type="component" value="Unassembled WGS sequence"/>
</dbReference>
<organism evidence="2 3">
    <name type="scientific">Alternaria alternata</name>
    <name type="common">Alternaria rot fungus</name>
    <name type="synonym">Torula alternata</name>
    <dbReference type="NCBI Taxonomy" id="5599"/>
    <lineage>
        <taxon>Eukaryota</taxon>
        <taxon>Fungi</taxon>
        <taxon>Dikarya</taxon>
        <taxon>Ascomycota</taxon>
        <taxon>Pezizomycotina</taxon>
        <taxon>Dothideomycetes</taxon>
        <taxon>Pleosporomycetidae</taxon>
        <taxon>Pleosporales</taxon>
        <taxon>Pleosporineae</taxon>
        <taxon>Pleosporaceae</taxon>
        <taxon>Alternaria</taxon>
        <taxon>Alternaria sect. Alternaria</taxon>
        <taxon>Alternaria alternata complex</taxon>
    </lineage>
</organism>
<dbReference type="VEuPathDB" id="FungiDB:CC77DRAFT_234225"/>
<gene>
    <name evidence="2" type="ORF">CC77DRAFT_234225</name>
</gene>
<dbReference type="GeneID" id="29116364"/>
<dbReference type="EMBL" id="KV441485">
    <property type="protein sequence ID" value="OAG17755.1"/>
    <property type="molecule type" value="Genomic_DNA"/>
</dbReference>
<dbReference type="RefSeq" id="XP_018383176.1">
    <property type="nucleotide sequence ID" value="XM_018530770.1"/>
</dbReference>